<feature type="transmembrane region" description="Helical" evidence="8">
    <location>
        <begin position="35"/>
        <end position="56"/>
    </location>
</feature>
<dbReference type="STRING" id="1121291.SAMN02745134_03089"/>
<feature type="transmembrane region" description="Helical" evidence="8">
    <location>
        <begin position="112"/>
        <end position="133"/>
    </location>
</feature>
<dbReference type="Proteomes" id="UP000192468">
    <property type="component" value="Unassembled WGS sequence"/>
</dbReference>
<gene>
    <name evidence="9" type="ORF">SAMN02745134_03089</name>
</gene>
<dbReference type="RefSeq" id="WP_176212723.1">
    <property type="nucleotide sequence ID" value="NZ_FWXH01000016.1"/>
</dbReference>
<evidence type="ECO:0000256" key="6">
    <source>
        <dbReference type="ARBA" id="ARBA00022989"/>
    </source>
</evidence>
<dbReference type="GO" id="GO:0006508">
    <property type="term" value="P:proteolysis"/>
    <property type="evidence" value="ECO:0007669"/>
    <property type="project" value="UniProtKB-KW"/>
</dbReference>
<feature type="transmembrane region" description="Helical" evidence="8">
    <location>
        <begin position="62"/>
        <end position="82"/>
    </location>
</feature>
<evidence type="ECO:0000256" key="7">
    <source>
        <dbReference type="ARBA" id="ARBA00023136"/>
    </source>
</evidence>
<evidence type="ECO:0000256" key="2">
    <source>
        <dbReference type="ARBA" id="ARBA00022654"/>
    </source>
</evidence>
<dbReference type="GO" id="GO:0016020">
    <property type="term" value="C:membrane"/>
    <property type="evidence" value="ECO:0007669"/>
    <property type="project" value="InterPro"/>
</dbReference>
<evidence type="ECO:0000256" key="3">
    <source>
        <dbReference type="ARBA" id="ARBA00022670"/>
    </source>
</evidence>
<dbReference type="SMART" id="SM00793">
    <property type="entry name" value="AgrB"/>
    <property type="match status" value="1"/>
</dbReference>
<keyword evidence="10" id="KW-1185">Reference proteome</keyword>
<keyword evidence="1" id="KW-1003">Cell membrane</keyword>
<keyword evidence="7 8" id="KW-0472">Membrane</keyword>
<keyword evidence="3" id="KW-0645">Protease</keyword>
<keyword evidence="2" id="KW-0673">Quorum sensing</keyword>
<evidence type="ECO:0000256" key="4">
    <source>
        <dbReference type="ARBA" id="ARBA00022692"/>
    </source>
</evidence>
<keyword evidence="5" id="KW-0378">Hydrolase</keyword>
<name>A0A1W1XTL8_9CLOT</name>
<keyword evidence="4 8" id="KW-0812">Transmembrane</keyword>
<accession>A0A1W1XTL8</accession>
<dbReference type="GO" id="GO:0009372">
    <property type="term" value="P:quorum sensing"/>
    <property type="evidence" value="ECO:0007669"/>
    <property type="project" value="UniProtKB-KW"/>
</dbReference>
<evidence type="ECO:0000313" key="10">
    <source>
        <dbReference type="Proteomes" id="UP000192468"/>
    </source>
</evidence>
<feature type="transmembrane region" description="Helical" evidence="8">
    <location>
        <begin position="89"/>
        <end position="106"/>
    </location>
</feature>
<proteinExistence type="predicted"/>
<dbReference type="EMBL" id="FWXH01000016">
    <property type="protein sequence ID" value="SMC27202.1"/>
    <property type="molecule type" value="Genomic_DNA"/>
</dbReference>
<dbReference type="Pfam" id="PF04647">
    <property type="entry name" value="AgrB"/>
    <property type="match status" value="1"/>
</dbReference>
<dbReference type="InterPro" id="IPR006741">
    <property type="entry name" value="AgrB"/>
</dbReference>
<organism evidence="9 10">
    <name type="scientific">Clostridium acidisoli DSM 12555</name>
    <dbReference type="NCBI Taxonomy" id="1121291"/>
    <lineage>
        <taxon>Bacteria</taxon>
        <taxon>Bacillati</taxon>
        <taxon>Bacillota</taxon>
        <taxon>Clostridia</taxon>
        <taxon>Eubacteriales</taxon>
        <taxon>Clostridiaceae</taxon>
        <taxon>Clostridium</taxon>
    </lineage>
</organism>
<feature type="transmembrane region" description="Helical" evidence="8">
    <location>
        <begin position="145"/>
        <end position="164"/>
    </location>
</feature>
<dbReference type="GO" id="GO:0008233">
    <property type="term" value="F:peptidase activity"/>
    <property type="evidence" value="ECO:0007669"/>
    <property type="project" value="UniProtKB-KW"/>
</dbReference>
<keyword evidence="6 8" id="KW-1133">Transmembrane helix</keyword>
<evidence type="ECO:0000256" key="1">
    <source>
        <dbReference type="ARBA" id="ARBA00022475"/>
    </source>
</evidence>
<reference evidence="9 10" key="1">
    <citation type="submission" date="2017-04" db="EMBL/GenBank/DDBJ databases">
        <authorList>
            <person name="Afonso C.L."/>
            <person name="Miller P.J."/>
            <person name="Scott M.A."/>
            <person name="Spackman E."/>
            <person name="Goraichik I."/>
            <person name="Dimitrov K.M."/>
            <person name="Suarez D.L."/>
            <person name="Swayne D.E."/>
        </authorList>
    </citation>
    <scope>NUCLEOTIDE SEQUENCE [LARGE SCALE GENOMIC DNA]</scope>
    <source>
        <strain evidence="9 10">DSM 12555</strain>
    </source>
</reference>
<sequence>MVIYIILLSNVSKLICSYINNNCEISDKDNEKINYAIIAILSESVKFIFLFFLFFILHRLKFFIFSLIILMSIRNFSGGLHFKTFNKCLLFSVTVFIMTSLLAPMIPRLPNLIYYFFCFISVLIIFIKSPCTSPKRPIRNNKKKYRLKVISTISSIICLILLVVVRNNNSLVNCGFVTILIQAIQLILA</sequence>
<evidence type="ECO:0000313" key="9">
    <source>
        <dbReference type="EMBL" id="SMC27202.1"/>
    </source>
</evidence>
<dbReference type="AlphaFoldDB" id="A0A1W1XTL8"/>
<protein>
    <submittedName>
        <fullName evidence="9">Accessory gene regulator B</fullName>
    </submittedName>
</protein>
<evidence type="ECO:0000256" key="8">
    <source>
        <dbReference type="SAM" id="Phobius"/>
    </source>
</evidence>
<evidence type="ECO:0000256" key="5">
    <source>
        <dbReference type="ARBA" id="ARBA00022801"/>
    </source>
</evidence>